<evidence type="ECO:0000313" key="3">
    <source>
        <dbReference type="Proteomes" id="UP000199705"/>
    </source>
</evidence>
<dbReference type="EMBL" id="FNCG01000001">
    <property type="protein sequence ID" value="SDF80311.1"/>
    <property type="molecule type" value="Genomic_DNA"/>
</dbReference>
<organism evidence="2 3">
    <name type="scientific">Mucilaginibacter gossypii</name>
    <dbReference type="NCBI Taxonomy" id="551996"/>
    <lineage>
        <taxon>Bacteria</taxon>
        <taxon>Pseudomonadati</taxon>
        <taxon>Bacteroidota</taxon>
        <taxon>Sphingobacteriia</taxon>
        <taxon>Sphingobacteriales</taxon>
        <taxon>Sphingobacteriaceae</taxon>
        <taxon>Mucilaginibacter</taxon>
    </lineage>
</organism>
<feature type="transmembrane region" description="Helical" evidence="1">
    <location>
        <begin position="120"/>
        <end position="139"/>
    </location>
</feature>
<keyword evidence="1" id="KW-1133">Transmembrane helix</keyword>
<sequence length="166" mass="18822">MITIKTVSLSPDEKAELEKALRKFAAKRETNFDFISSEVSMGADKIFLGYEGNRNIHFTRPRTFIDRYLPKLIINLPRNTTDLFYRLRLSNMSTAVLVLLVIGIAAGIISASIGEGTIEALIYPPGFLFMFALGTLLEYKLSALKVKKAISKYRLLKHRYIEEESL</sequence>
<dbReference type="RefSeq" id="WP_091162651.1">
    <property type="nucleotide sequence ID" value="NZ_FNCG01000001.1"/>
</dbReference>
<keyword evidence="1" id="KW-0472">Membrane</keyword>
<name>A0A1G7P247_9SPHI</name>
<keyword evidence="1" id="KW-0812">Transmembrane</keyword>
<gene>
    <name evidence="2" type="ORF">SAMN05192573_101426</name>
</gene>
<dbReference type="Proteomes" id="UP000199705">
    <property type="component" value="Unassembled WGS sequence"/>
</dbReference>
<reference evidence="3" key="1">
    <citation type="submission" date="2016-10" db="EMBL/GenBank/DDBJ databases">
        <authorList>
            <person name="Varghese N."/>
            <person name="Submissions S."/>
        </authorList>
    </citation>
    <scope>NUCLEOTIDE SEQUENCE [LARGE SCALE GENOMIC DNA]</scope>
    <source>
        <strain evidence="3">Gh-67</strain>
    </source>
</reference>
<feature type="transmembrane region" description="Helical" evidence="1">
    <location>
        <begin position="95"/>
        <end position="114"/>
    </location>
</feature>
<accession>A0A1G7P247</accession>
<keyword evidence="3" id="KW-1185">Reference proteome</keyword>
<dbReference type="AlphaFoldDB" id="A0A1G7P247"/>
<dbReference type="STRING" id="551996.SAMN05192573_101426"/>
<evidence type="ECO:0000313" key="2">
    <source>
        <dbReference type="EMBL" id="SDF80311.1"/>
    </source>
</evidence>
<protein>
    <submittedName>
        <fullName evidence="2">Uncharacterized protein</fullName>
    </submittedName>
</protein>
<proteinExistence type="predicted"/>
<evidence type="ECO:0000256" key="1">
    <source>
        <dbReference type="SAM" id="Phobius"/>
    </source>
</evidence>